<dbReference type="AlphaFoldDB" id="A0A375YXV6"/>
<gene>
    <name evidence="1" type="ORF">MSP7336_01824</name>
</gene>
<accession>A0A375YXV6</accession>
<dbReference type="GO" id="GO:0032259">
    <property type="term" value="P:methylation"/>
    <property type="evidence" value="ECO:0007669"/>
    <property type="project" value="UniProtKB-KW"/>
</dbReference>
<protein>
    <submittedName>
        <fullName evidence="1">DNA methylase N-4/N-6 domain protein [Sideroxydans lithotrophicus ES-1]</fullName>
    </submittedName>
</protein>
<sequence>MKPYAEFLADKVRFDTTYGHDIDPGDINPILKPHQRDIVQWAARGGRRAIFAAFGLGKSVMQLYFFDGVKYLQAEERQRDMPSLFDLEAV</sequence>
<name>A0A375YXV6_MYCSH</name>
<evidence type="ECO:0000313" key="2">
    <source>
        <dbReference type="Proteomes" id="UP000252015"/>
    </source>
</evidence>
<dbReference type="EMBL" id="UEGW01000001">
    <property type="protein sequence ID" value="SRX93585.1"/>
    <property type="molecule type" value="Genomic_DNA"/>
</dbReference>
<dbReference type="GO" id="GO:0008168">
    <property type="term" value="F:methyltransferase activity"/>
    <property type="evidence" value="ECO:0007669"/>
    <property type="project" value="UniProtKB-KW"/>
</dbReference>
<evidence type="ECO:0000313" key="1">
    <source>
        <dbReference type="EMBL" id="SRX93585.1"/>
    </source>
</evidence>
<organism evidence="1 2">
    <name type="scientific">Mycobacterium shimoidei</name>
    <dbReference type="NCBI Taxonomy" id="29313"/>
    <lineage>
        <taxon>Bacteria</taxon>
        <taxon>Bacillati</taxon>
        <taxon>Actinomycetota</taxon>
        <taxon>Actinomycetes</taxon>
        <taxon>Mycobacteriales</taxon>
        <taxon>Mycobacteriaceae</taxon>
        <taxon>Mycobacterium</taxon>
    </lineage>
</organism>
<dbReference type="SUPFAM" id="SSF52540">
    <property type="entry name" value="P-loop containing nucleoside triphosphate hydrolases"/>
    <property type="match status" value="1"/>
</dbReference>
<dbReference type="RefSeq" id="WP_220178567.1">
    <property type="nucleotide sequence ID" value="NZ_UEGW01000001.1"/>
</dbReference>
<keyword evidence="1" id="KW-0808">Transferase</keyword>
<keyword evidence="1" id="KW-0489">Methyltransferase</keyword>
<proteinExistence type="predicted"/>
<dbReference type="Proteomes" id="UP000252015">
    <property type="component" value="Unassembled WGS sequence"/>
</dbReference>
<keyword evidence="2" id="KW-1185">Reference proteome</keyword>
<dbReference type="InterPro" id="IPR027417">
    <property type="entry name" value="P-loop_NTPase"/>
</dbReference>
<reference evidence="1 2" key="1">
    <citation type="submission" date="2018-05" db="EMBL/GenBank/DDBJ databases">
        <authorList>
            <consortium name="IHU Genomes"/>
        </authorList>
    </citation>
    <scope>NUCLEOTIDE SEQUENCE [LARGE SCALE GENOMIC DNA]</scope>
    <source>
        <strain evidence="1 2">P7336</strain>
    </source>
</reference>